<comment type="caution">
    <text evidence="1">The sequence shown here is derived from an EMBL/GenBank/DDBJ whole genome shotgun (WGS) entry which is preliminary data.</text>
</comment>
<proteinExistence type="predicted"/>
<gene>
    <name evidence="1" type="ORF">OXX778_LOCUS17991</name>
</gene>
<evidence type="ECO:0000313" key="2">
    <source>
        <dbReference type="Proteomes" id="UP000663879"/>
    </source>
</evidence>
<evidence type="ECO:0000313" key="1">
    <source>
        <dbReference type="EMBL" id="CAF1033531.1"/>
    </source>
</evidence>
<reference evidence="1" key="1">
    <citation type="submission" date="2021-02" db="EMBL/GenBank/DDBJ databases">
        <authorList>
            <person name="Nowell W R."/>
        </authorList>
    </citation>
    <scope>NUCLEOTIDE SEQUENCE</scope>
    <source>
        <strain evidence="1">Ploen Becks lab</strain>
    </source>
</reference>
<name>A0A814J209_9BILA</name>
<sequence>MLLDRTGALGAMPKINAIYNKSFNALDFLTETFKIVNIDEFKDDLEYENDENYLLCDVEKALQDGDINDLNIPNLFNVNIDGQCIDLVQWNRFR</sequence>
<organism evidence="1 2">
    <name type="scientific">Brachionus calyciflorus</name>
    <dbReference type="NCBI Taxonomy" id="104777"/>
    <lineage>
        <taxon>Eukaryota</taxon>
        <taxon>Metazoa</taxon>
        <taxon>Spiralia</taxon>
        <taxon>Gnathifera</taxon>
        <taxon>Rotifera</taxon>
        <taxon>Eurotatoria</taxon>
        <taxon>Monogononta</taxon>
        <taxon>Pseudotrocha</taxon>
        <taxon>Ploima</taxon>
        <taxon>Brachionidae</taxon>
        <taxon>Brachionus</taxon>
    </lineage>
</organism>
<accession>A0A814J209</accession>
<dbReference type="AlphaFoldDB" id="A0A814J209"/>
<protein>
    <submittedName>
        <fullName evidence="1">Uncharacterized protein</fullName>
    </submittedName>
</protein>
<dbReference type="EMBL" id="CAJNOC010004786">
    <property type="protein sequence ID" value="CAF1033531.1"/>
    <property type="molecule type" value="Genomic_DNA"/>
</dbReference>
<keyword evidence="2" id="KW-1185">Reference proteome</keyword>
<dbReference type="Proteomes" id="UP000663879">
    <property type="component" value="Unassembled WGS sequence"/>
</dbReference>